<sequence length="153" mass="17606">MLQLNFLVFCLFVSLFIFDQTFTLPAGLDTPSAELNGVTPTMNMKRRSQLDEIVQGVGKIKEGEEEEEHTLQKSHDMDQDQKKEESVGVSRLYLGEESEKEEHELMKRDEGDQKTELTQQEFDPDTLAVPNVEKRHEGEQNANHQDHENTTED</sequence>
<dbReference type="AlphaFoldDB" id="F4RP03"/>
<evidence type="ECO:0000256" key="2">
    <source>
        <dbReference type="SAM" id="SignalP"/>
    </source>
</evidence>
<feature type="compositionally biased region" description="Basic and acidic residues" evidence="1">
    <location>
        <begin position="132"/>
        <end position="153"/>
    </location>
</feature>
<keyword evidence="4" id="KW-1185">Reference proteome</keyword>
<gene>
    <name evidence="3" type="ORF">MELLADRAFT_107147</name>
</gene>
<protein>
    <recommendedName>
        <fullName evidence="5">Secreted protein</fullName>
    </recommendedName>
</protein>
<feature type="chain" id="PRO_5003321707" description="Secreted protein" evidence="2">
    <location>
        <begin position="24"/>
        <end position="153"/>
    </location>
</feature>
<dbReference type="RefSeq" id="XP_007410793.1">
    <property type="nucleotide sequence ID" value="XM_007410731.1"/>
</dbReference>
<dbReference type="HOGENOM" id="CLU_1713669_0_0_1"/>
<accession>F4RP03</accession>
<proteinExistence type="predicted"/>
<dbReference type="VEuPathDB" id="FungiDB:MELLADRAFT_107147"/>
<evidence type="ECO:0008006" key="5">
    <source>
        <dbReference type="Google" id="ProtNLM"/>
    </source>
</evidence>
<feature type="compositionally biased region" description="Basic and acidic residues" evidence="1">
    <location>
        <begin position="69"/>
        <end position="86"/>
    </location>
</feature>
<feature type="signal peptide" evidence="2">
    <location>
        <begin position="1"/>
        <end position="23"/>
    </location>
</feature>
<feature type="compositionally biased region" description="Basic and acidic residues" evidence="1">
    <location>
        <begin position="100"/>
        <end position="115"/>
    </location>
</feature>
<dbReference type="GeneID" id="18923096"/>
<evidence type="ECO:0000256" key="1">
    <source>
        <dbReference type="SAM" id="MobiDB-lite"/>
    </source>
</evidence>
<feature type="region of interest" description="Disordered" evidence="1">
    <location>
        <begin position="29"/>
        <end position="48"/>
    </location>
</feature>
<dbReference type="OrthoDB" id="10625878at2759"/>
<keyword evidence="2" id="KW-0732">Signal</keyword>
<dbReference type="EMBL" id="GL883111">
    <property type="protein sequence ID" value="EGG05737.1"/>
    <property type="molecule type" value="Genomic_DNA"/>
</dbReference>
<dbReference type="InParanoid" id="F4RP03"/>
<organism evidence="4">
    <name type="scientific">Melampsora larici-populina (strain 98AG31 / pathotype 3-4-7)</name>
    <name type="common">Poplar leaf rust fungus</name>
    <dbReference type="NCBI Taxonomy" id="747676"/>
    <lineage>
        <taxon>Eukaryota</taxon>
        <taxon>Fungi</taxon>
        <taxon>Dikarya</taxon>
        <taxon>Basidiomycota</taxon>
        <taxon>Pucciniomycotina</taxon>
        <taxon>Pucciniomycetes</taxon>
        <taxon>Pucciniales</taxon>
        <taxon>Melampsoraceae</taxon>
        <taxon>Melampsora</taxon>
    </lineage>
</organism>
<reference evidence="4" key="1">
    <citation type="journal article" date="2011" name="Proc. Natl. Acad. Sci. U.S.A.">
        <title>Obligate biotrophy features unraveled by the genomic analysis of rust fungi.</title>
        <authorList>
            <person name="Duplessis S."/>
            <person name="Cuomo C.A."/>
            <person name="Lin Y.-C."/>
            <person name="Aerts A."/>
            <person name="Tisserant E."/>
            <person name="Veneault-Fourrey C."/>
            <person name="Joly D.L."/>
            <person name="Hacquard S."/>
            <person name="Amselem J."/>
            <person name="Cantarel B.L."/>
            <person name="Chiu R."/>
            <person name="Coutinho P.M."/>
            <person name="Feau N."/>
            <person name="Field M."/>
            <person name="Frey P."/>
            <person name="Gelhaye E."/>
            <person name="Goldberg J."/>
            <person name="Grabherr M.G."/>
            <person name="Kodira C.D."/>
            <person name="Kohler A."/>
            <person name="Kuees U."/>
            <person name="Lindquist E.A."/>
            <person name="Lucas S.M."/>
            <person name="Mago R."/>
            <person name="Mauceli E."/>
            <person name="Morin E."/>
            <person name="Murat C."/>
            <person name="Pangilinan J.L."/>
            <person name="Park R."/>
            <person name="Pearson M."/>
            <person name="Quesneville H."/>
            <person name="Rouhier N."/>
            <person name="Sakthikumar S."/>
            <person name="Salamov A.A."/>
            <person name="Schmutz J."/>
            <person name="Selles B."/>
            <person name="Shapiro H."/>
            <person name="Tanguay P."/>
            <person name="Tuskan G.A."/>
            <person name="Henrissat B."/>
            <person name="Van de Peer Y."/>
            <person name="Rouze P."/>
            <person name="Ellis J.G."/>
            <person name="Dodds P.N."/>
            <person name="Schein J.E."/>
            <person name="Zhong S."/>
            <person name="Hamelin R.C."/>
            <person name="Grigoriev I.V."/>
            <person name="Szabo L.J."/>
            <person name="Martin F."/>
        </authorList>
    </citation>
    <scope>NUCLEOTIDE SEQUENCE [LARGE SCALE GENOMIC DNA]</scope>
    <source>
        <strain evidence="4">98AG31 / pathotype 3-4-7</strain>
    </source>
</reference>
<name>F4RP03_MELLP</name>
<evidence type="ECO:0000313" key="3">
    <source>
        <dbReference type="EMBL" id="EGG05737.1"/>
    </source>
</evidence>
<feature type="region of interest" description="Disordered" evidence="1">
    <location>
        <begin position="57"/>
        <end position="153"/>
    </location>
</feature>
<dbReference type="Proteomes" id="UP000001072">
    <property type="component" value="Unassembled WGS sequence"/>
</dbReference>
<dbReference type="KEGG" id="mlr:MELLADRAFT_107147"/>
<evidence type="ECO:0000313" key="4">
    <source>
        <dbReference type="Proteomes" id="UP000001072"/>
    </source>
</evidence>